<dbReference type="InterPro" id="IPR014284">
    <property type="entry name" value="RNA_pol_sigma-70_dom"/>
</dbReference>
<feature type="domain" description="RNA polymerase sigma factor 70 region 4 type 2" evidence="6">
    <location>
        <begin position="115"/>
        <end position="163"/>
    </location>
</feature>
<dbReference type="AlphaFoldDB" id="A0A240E9C1"/>
<evidence type="ECO:0000256" key="4">
    <source>
        <dbReference type="ARBA" id="ARBA00023163"/>
    </source>
</evidence>
<keyword evidence="8" id="KW-1185">Reference proteome</keyword>
<dbReference type="NCBIfam" id="TIGR02937">
    <property type="entry name" value="sigma70-ECF"/>
    <property type="match status" value="1"/>
</dbReference>
<feature type="domain" description="RNA polymerase sigma-70 region 2" evidence="5">
    <location>
        <begin position="12"/>
        <end position="77"/>
    </location>
</feature>
<dbReference type="Proteomes" id="UP000219042">
    <property type="component" value="Unassembled WGS sequence"/>
</dbReference>
<dbReference type="PANTHER" id="PTHR43133:SF63">
    <property type="entry name" value="RNA POLYMERASE SIGMA FACTOR FECI-RELATED"/>
    <property type="match status" value="1"/>
</dbReference>
<keyword evidence="3" id="KW-0731">Sigma factor</keyword>
<dbReference type="SUPFAM" id="SSF88946">
    <property type="entry name" value="Sigma2 domain of RNA polymerase sigma factors"/>
    <property type="match status" value="1"/>
</dbReference>
<dbReference type="GO" id="GO:0003677">
    <property type="term" value="F:DNA binding"/>
    <property type="evidence" value="ECO:0007669"/>
    <property type="project" value="InterPro"/>
</dbReference>
<evidence type="ECO:0000313" key="7">
    <source>
        <dbReference type="EMBL" id="SNX44833.1"/>
    </source>
</evidence>
<reference evidence="8" key="1">
    <citation type="submission" date="2016-09" db="EMBL/GenBank/DDBJ databases">
        <authorList>
            <person name="Varghese N."/>
            <person name="Submissions S."/>
        </authorList>
    </citation>
    <scope>NUCLEOTIDE SEQUENCE [LARGE SCALE GENOMIC DNA]</scope>
    <source>
        <strain evidence="8">ANC 4466</strain>
    </source>
</reference>
<organism evidence="7 8">
    <name type="scientific">Acinetobacter puyangensis</name>
    <dbReference type="NCBI Taxonomy" id="1096779"/>
    <lineage>
        <taxon>Bacteria</taxon>
        <taxon>Pseudomonadati</taxon>
        <taxon>Pseudomonadota</taxon>
        <taxon>Gammaproteobacteria</taxon>
        <taxon>Moraxellales</taxon>
        <taxon>Moraxellaceae</taxon>
        <taxon>Acinetobacter</taxon>
    </lineage>
</organism>
<evidence type="ECO:0000256" key="1">
    <source>
        <dbReference type="ARBA" id="ARBA00010641"/>
    </source>
</evidence>
<dbReference type="InterPro" id="IPR013325">
    <property type="entry name" value="RNA_pol_sigma_r2"/>
</dbReference>
<keyword evidence="2" id="KW-0805">Transcription regulation</keyword>
<dbReference type="OrthoDB" id="9797134at2"/>
<comment type="similarity">
    <text evidence="1">Belongs to the sigma-70 factor family. ECF subfamily.</text>
</comment>
<dbReference type="RefSeq" id="WP_097079057.1">
    <property type="nucleotide sequence ID" value="NZ_BAABHT010000009.1"/>
</dbReference>
<dbReference type="InterPro" id="IPR013249">
    <property type="entry name" value="RNA_pol_sigma70_r4_t2"/>
</dbReference>
<evidence type="ECO:0000256" key="3">
    <source>
        <dbReference type="ARBA" id="ARBA00023082"/>
    </source>
</evidence>
<dbReference type="InterPro" id="IPR007627">
    <property type="entry name" value="RNA_pol_sigma70_r2"/>
</dbReference>
<dbReference type="EMBL" id="OANT01000004">
    <property type="protein sequence ID" value="SNX44833.1"/>
    <property type="molecule type" value="Genomic_DNA"/>
</dbReference>
<dbReference type="PANTHER" id="PTHR43133">
    <property type="entry name" value="RNA POLYMERASE ECF-TYPE SIGMA FACTO"/>
    <property type="match status" value="1"/>
</dbReference>
<accession>A0A240E9C1</accession>
<proteinExistence type="inferred from homology"/>
<keyword evidence="4" id="KW-0804">Transcription</keyword>
<dbReference type="GO" id="GO:0006352">
    <property type="term" value="P:DNA-templated transcription initiation"/>
    <property type="evidence" value="ECO:0007669"/>
    <property type="project" value="InterPro"/>
</dbReference>
<dbReference type="InterPro" id="IPR013324">
    <property type="entry name" value="RNA_pol_sigma_r3/r4-like"/>
</dbReference>
<dbReference type="Pfam" id="PF04542">
    <property type="entry name" value="Sigma70_r2"/>
    <property type="match status" value="1"/>
</dbReference>
<dbReference type="Pfam" id="PF08281">
    <property type="entry name" value="Sigma70_r4_2"/>
    <property type="match status" value="1"/>
</dbReference>
<dbReference type="GO" id="GO:0016987">
    <property type="term" value="F:sigma factor activity"/>
    <property type="evidence" value="ECO:0007669"/>
    <property type="project" value="UniProtKB-KW"/>
</dbReference>
<evidence type="ECO:0000313" key="8">
    <source>
        <dbReference type="Proteomes" id="UP000219042"/>
    </source>
</evidence>
<dbReference type="Gene3D" id="1.10.1740.10">
    <property type="match status" value="1"/>
</dbReference>
<sequence length="178" mass="20791">MKQGSNQLIEFFVSHHDELLNYLNTRLGNRQFALEMLQEAYLQVIRKSEYFENKTMTLALLKRVSLNLAIDHCRKQQVFNDYIEFDSEKIDGVFSSDLEGWTSTELAVAREQFEQKILEKIDELPSACQDVFILAHVHHLTQEEITVALDLSRSMVIKHLNRAYSYFIPLLFPADDAY</sequence>
<dbReference type="InterPro" id="IPR039425">
    <property type="entry name" value="RNA_pol_sigma-70-like"/>
</dbReference>
<name>A0A240E9C1_9GAMM</name>
<dbReference type="Gene3D" id="1.10.10.10">
    <property type="entry name" value="Winged helix-like DNA-binding domain superfamily/Winged helix DNA-binding domain"/>
    <property type="match status" value="1"/>
</dbReference>
<evidence type="ECO:0000259" key="6">
    <source>
        <dbReference type="Pfam" id="PF08281"/>
    </source>
</evidence>
<protein>
    <submittedName>
        <fullName evidence="7">RNA polymerase sigma-70 factor, ECF subfamily</fullName>
    </submittedName>
</protein>
<evidence type="ECO:0000259" key="5">
    <source>
        <dbReference type="Pfam" id="PF04542"/>
    </source>
</evidence>
<dbReference type="InterPro" id="IPR036388">
    <property type="entry name" value="WH-like_DNA-bd_sf"/>
</dbReference>
<dbReference type="SUPFAM" id="SSF88659">
    <property type="entry name" value="Sigma3 and sigma4 domains of RNA polymerase sigma factors"/>
    <property type="match status" value="1"/>
</dbReference>
<gene>
    <name evidence="7" type="ORF">SAMN05421731_104192</name>
</gene>
<evidence type="ECO:0000256" key="2">
    <source>
        <dbReference type="ARBA" id="ARBA00023015"/>
    </source>
</evidence>